<dbReference type="Gene3D" id="3.40.50.150">
    <property type="entry name" value="Vaccinia Virus protein VP39"/>
    <property type="match status" value="1"/>
</dbReference>
<reference evidence="2" key="1">
    <citation type="submission" date="2020-10" db="EMBL/GenBank/DDBJ databases">
        <authorList>
            <person name="Gilroy R."/>
        </authorList>
    </citation>
    <scope>NUCLEOTIDE SEQUENCE</scope>
    <source>
        <strain evidence="2">ChiSjej5B23-6657</strain>
    </source>
</reference>
<sequence>MEERFLKERERLDDLQMKGYRIIQHPDKFCFGMDAVLLSGFARVYPGERVLDLGTGTGVIPILLEAKTKGSRFCGLEIQPESADMARRSVEYNGLSDRVEIVEGDIKDASSLFGASSFDVVTCNPPYMGKSAGLVNPMSAKAIARHEILCSLEDVIRETARILPAKGRCYFVHRPFRMVEIFTLMHQYGIEPKRMQLVHPYREQKPNMVLVEGMREGKSGLTVEKPLVIYESQGVYTEDVLRIYREEEK</sequence>
<gene>
    <name evidence="2" type="ORF">IAA55_08165</name>
</gene>
<proteinExistence type="predicted"/>
<protein>
    <submittedName>
        <fullName evidence="2">tRNA1(Val) (Adenine(37)-N6)-methyltransferase</fullName>
    </submittedName>
</protein>
<feature type="domain" description="Methyltransferase" evidence="1">
    <location>
        <begin position="47"/>
        <end position="167"/>
    </location>
</feature>
<evidence type="ECO:0000313" key="2">
    <source>
        <dbReference type="EMBL" id="HIR71241.1"/>
    </source>
</evidence>
<dbReference type="Pfam" id="PF13847">
    <property type="entry name" value="Methyltransf_31"/>
    <property type="match status" value="1"/>
</dbReference>
<dbReference type="InterPro" id="IPR029063">
    <property type="entry name" value="SAM-dependent_MTases_sf"/>
</dbReference>
<reference evidence="2" key="2">
    <citation type="journal article" date="2021" name="PeerJ">
        <title>Extensive microbial diversity within the chicken gut microbiome revealed by metagenomics and culture.</title>
        <authorList>
            <person name="Gilroy R."/>
            <person name="Ravi A."/>
            <person name="Getino M."/>
            <person name="Pursley I."/>
            <person name="Horton D.L."/>
            <person name="Alikhan N.F."/>
            <person name="Baker D."/>
            <person name="Gharbi K."/>
            <person name="Hall N."/>
            <person name="Watson M."/>
            <person name="Adriaenssens E.M."/>
            <person name="Foster-Nyarko E."/>
            <person name="Jarju S."/>
            <person name="Secka A."/>
            <person name="Antonio M."/>
            <person name="Oren A."/>
            <person name="Chaudhuri R.R."/>
            <person name="La Ragione R."/>
            <person name="Hildebrand F."/>
            <person name="Pallen M.J."/>
        </authorList>
    </citation>
    <scope>NUCLEOTIDE SEQUENCE</scope>
    <source>
        <strain evidence="2">ChiSjej5B23-6657</strain>
    </source>
</reference>
<dbReference type="EMBL" id="DVHM01000133">
    <property type="protein sequence ID" value="HIR71241.1"/>
    <property type="molecule type" value="Genomic_DNA"/>
</dbReference>
<dbReference type="AlphaFoldDB" id="A0A9D1EB21"/>
<organism evidence="2 3">
    <name type="scientific">Candidatus Pullilachnospira gallistercoris</name>
    <dbReference type="NCBI Taxonomy" id="2840911"/>
    <lineage>
        <taxon>Bacteria</taxon>
        <taxon>Bacillati</taxon>
        <taxon>Bacillota</taxon>
        <taxon>Clostridia</taxon>
        <taxon>Lachnospirales</taxon>
        <taxon>Lachnospiraceae</taxon>
        <taxon>Lachnospiraceae incertae sedis</taxon>
        <taxon>Candidatus Pullilachnospira</taxon>
    </lineage>
</organism>
<dbReference type="Proteomes" id="UP000823912">
    <property type="component" value="Unassembled WGS sequence"/>
</dbReference>
<dbReference type="PANTHER" id="PTHR47739:SF1">
    <property type="entry name" value="TRNA1(VAL) (ADENINE(37)-N6)-METHYLTRANSFERASE"/>
    <property type="match status" value="1"/>
</dbReference>
<name>A0A9D1EB21_9FIRM</name>
<dbReference type="InterPro" id="IPR025714">
    <property type="entry name" value="Methyltranfer_dom"/>
</dbReference>
<dbReference type="SUPFAM" id="SSF53335">
    <property type="entry name" value="S-adenosyl-L-methionine-dependent methyltransferases"/>
    <property type="match status" value="1"/>
</dbReference>
<dbReference type="PANTHER" id="PTHR47739">
    <property type="entry name" value="TRNA1(VAL) (ADENINE(37)-N6)-METHYLTRANSFERASE"/>
    <property type="match status" value="1"/>
</dbReference>
<evidence type="ECO:0000313" key="3">
    <source>
        <dbReference type="Proteomes" id="UP000823912"/>
    </source>
</evidence>
<evidence type="ECO:0000259" key="1">
    <source>
        <dbReference type="Pfam" id="PF13847"/>
    </source>
</evidence>
<dbReference type="InterPro" id="IPR050210">
    <property type="entry name" value="tRNA_Adenine-N(6)_MTase"/>
</dbReference>
<comment type="caution">
    <text evidence="2">The sequence shown here is derived from an EMBL/GenBank/DDBJ whole genome shotgun (WGS) entry which is preliminary data.</text>
</comment>
<accession>A0A9D1EB21</accession>
<dbReference type="CDD" id="cd02440">
    <property type="entry name" value="AdoMet_MTases"/>
    <property type="match status" value="1"/>
</dbReference>